<dbReference type="PANTHER" id="PTHR20982:SF3">
    <property type="entry name" value="MITOCHONDRIAL RIBOSOME RECYCLING FACTOR PSEUDO 1"/>
    <property type="match status" value="1"/>
</dbReference>
<dbReference type="InterPro" id="IPR036191">
    <property type="entry name" value="RRF_sf"/>
</dbReference>
<gene>
    <name evidence="3 6" type="primary">frr</name>
    <name evidence="6" type="ORF">KAK10_01165</name>
</gene>
<dbReference type="RefSeq" id="WP_205142992.1">
    <property type="nucleotide sequence ID" value="NZ_JAFBDN010000002.1"/>
</dbReference>
<dbReference type="Gene3D" id="3.30.1360.40">
    <property type="match status" value="1"/>
</dbReference>
<dbReference type="CDD" id="cd00520">
    <property type="entry name" value="RRF"/>
    <property type="match status" value="1"/>
</dbReference>
<dbReference type="EMBL" id="JAGMVS010000037">
    <property type="protein sequence ID" value="MCM2436546.1"/>
    <property type="molecule type" value="Genomic_DNA"/>
</dbReference>
<keyword evidence="3" id="KW-0963">Cytoplasm</keyword>
<dbReference type="HAMAP" id="MF_00040">
    <property type="entry name" value="RRF"/>
    <property type="match status" value="1"/>
</dbReference>
<keyword evidence="2 3" id="KW-0648">Protein biosynthesis</keyword>
<keyword evidence="7" id="KW-1185">Reference proteome</keyword>
<dbReference type="Pfam" id="PF01765">
    <property type="entry name" value="RRF"/>
    <property type="match status" value="1"/>
</dbReference>
<keyword evidence="4" id="KW-0175">Coiled coil</keyword>
<dbReference type="PANTHER" id="PTHR20982">
    <property type="entry name" value="RIBOSOME RECYCLING FACTOR"/>
    <property type="match status" value="1"/>
</dbReference>
<dbReference type="InterPro" id="IPR023584">
    <property type="entry name" value="Ribosome_recyc_fac_dom"/>
</dbReference>
<dbReference type="Gene3D" id="1.10.132.20">
    <property type="entry name" value="Ribosome-recycling factor"/>
    <property type="match status" value="1"/>
</dbReference>
<feature type="coiled-coil region" evidence="4">
    <location>
        <begin position="114"/>
        <end position="166"/>
    </location>
</feature>
<evidence type="ECO:0000256" key="3">
    <source>
        <dbReference type="HAMAP-Rule" id="MF_00040"/>
    </source>
</evidence>
<protein>
    <recommendedName>
        <fullName evidence="3">Ribosome-recycling factor</fullName>
        <shortName evidence="3">RRF</shortName>
    </recommendedName>
    <alternativeName>
        <fullName evidence="3">Ribosome-releasing factor</fullName>
    </alternativeName>
</protein>
<comment type="subcellular location">
    <subcellularLocation>
        <location evidence="3">Cytoplasm</location>
    </subcellularLocation>
</comment>
<evidence type="ECO:0000313" key="7">
    <source>
        <dbReference type="Proteomes" id="UP001057481"/>
    </source>
</evidence>
<evidence type="ECO:0000256" key="4">
    <source>
        <dbReference type="SAM" id="Coils"/>
    </source>
</evidence>
<evidence type="ECO:0000256" key="2">
    <source>
        <dbReference type="ARBA" id="ARBA00022917"/>
    </source>
</evidence>
<evidence type="ECO:0000256" key="1">
    <source>
        <dbReference type="ARBA" id="ARBA00005912"/>
    </source>
</evidence>
<accession>A0ABT0VFR9</accession>
<proteinExistence type="inferred from homology"/>
<comment type="caution">
    <text evidence="6">The sequence shown here is derived from an EMBL/GenBank/DDBJ whole genome shotgun (WGS) entry which is preliminary data.</text>
</comment>
<comment type="function">
    <text evidence="3">Responsible for the release of ribosomes from messenger RNA at the termination of protein biosynthesis. May increase the efficiency of translation by recycling ribosomes from one round of translation to another.</text>
</comment>
<reference evidence="6" key="1">
    <citation type="submission" date="2021-04" db="EMBL/GenBank/DDBJ databases">
        <title>Taxonomic assessment of Weissella genus.</title>
        <authorList>
            <person name="Fanelli F."/>
            <person name="Chieffi D."/>
            <person name="Dell'Aquila A."/>
            <person name="Gyu-Sung C."/>
            <person name="Franz C.M.A.P."/>
            <person name="Fusco V."/>
        </authorList>
    </citation>
    <scope>NUCLEOTIDE SEQUENCE</scope>
    <source>
        <strain evidence="6">LMG 25373</strain>
    </source>
</reference>
<name>A0ABT0VFR9_9LACO</name>
<organism evidence="6 7">
    <name type="scientific">Periweissella beninensis</name>
    <dbReference type="NCBI Taxonomy" id="504936"/>
    <lineage>
        <taxon>Bacteria</taxon>
        <taxon>Bacillati</taxon>
        <taxon>Bacillota</taxon>
        <taxon>Bacilli</taxon>
        <taxon>Lactobacillales</taxon>
        <taxon>Lactobacillaceae</taxon>
        <taxon>Periweissella</taxon>
    </lineage>
</organism>
<dbReference type="InterPro" id="IPR002661">
    <property type="entry name" value="Ribosome_recyc_fac"/>
</dbReference>
<dbReference type="Proteomes" id="UP001057481">
    <property type="component" value="Unassembled WGS sequence"/>
</dbReference>
<feature type="domain" description="Ribosome recycling factor" evidence="5">
    <location>
        <begin position="20"/>
        <end position="183"/>
    </location>
</feature>
<comment type="similarity">
    <text evidence="1 3">Belongs to the RRF family.</text>
</comment>
<evidence type="ECO:0000259" key="5">
    <source>
        <dbReference type="Pfam" id="PF01765"/>
    </source>
</evidence>
<evidence type="ECO:0000313" key="6">
    <source>
        <dbReference type="EMBL" id="MCM2436546.1"/>
    </source>
</evidence>
<sequence length="185" mass="20646">MVNAIINDAKERMEKAGEALQRELQNIRAGRANVSILNRVEADYYGVMTPINQMAAIQIPEARVLLITPYDKSSLDAIEHAIYASDLGLTPSNDGSAIRLVIPQLTEERRKELAKEVKGQAENAKVAVRNIRRDAMDTLKKQQKASDITEDELRHLEEQVQKATDVATKNVDAIAKVKEEELLTI</sequence>
<dbReference type="SUPFAM" id="SSF55194">
    <property type="entry name" value="Ribosome recycling factor, RRF"/>
    <property type="match status" value="1"/>
</dbReference>
<dbReference type="NCBIfam" id="TIGR00496">
    <property type="entry name" value="frr"/>
    <property type="match status" value="1"/>
</dbReference>